<accession>A0AAE0G4R1</accession>
<reference evidence="2 3" key="1">
    <citation type="journal article" date="2015" name="Genome Biol. Evol.">
        <title>Comparative Genomics of a Bacterivorous Green Alga Reveals Evolutionary Causalities and Consequences of Phago-Mixotrophic Mode of Nutrition.</title>
        <authorList>
            <person name="Burns J.A."/>
            <person name="Paasch A."/>
            <person name="Narechania A."/>
            <person name="Kim E."/>
        </authorList>
    </citation>
    <scope>NUCLEOTIDE SEQUENCE [LARGE SCALE GENOMIC DNA]</scope>
    <source>
        <strain evidence="2 3">PLY_AMNH</strain>
    </source>
</reference>
<dbReference type="EMBL" id="LGRX02009617">
    <property type="protein sequence ID" value="KAK3271544.1"/>
    <property type="molecule type" value="Genomic_DNA"/>
</dbReference>
<feature type="compositionally biased region" description="Polar residues" evidence="1">
    <location>
        <begin position="99"/>
        <end position="116"/>
    </location>
</feature>
<keyword evidence="3" id="KW-1185">Reference proteome</keyword>
<feature type="region of interest" description="Disordered" evidence="1">
    <location>
        <begin position="187"/>
        <end position="242"/>
    </location>
</feature>
<comment type="caution">
    <text evidence="2">The sequence shown here is derived from an EMBL/GenBank/DDBJ whole genome shotgun (WGS) entry which is preliminary data.</text>
</comment>
<organism evidence="2 3">
    <name type="scientific">Cymbomonas tetramitiformis</name>
    <dbReference type="NCBI Taxonomy" id="36881"/>
    <lineage>
        <taxon>Eukaryota</taxon>
        <taxon>Viridiplantae</taxon>
        <taxon>Chlorophyta</taxon>
        <taxon>Pyramimonadophyceae</taxon>
        <taxon>Pyramimonadales</taxon>
        <taxon>Pyramimonadaceae</taxon>
        <taxon>Cymbomonas</taxon>
    </lineage>
</organism>
<dbReference type="AlphaFoldDB" id="A0AAE0G4R1"/>
<feature type="region of interest" description="Disordered" evidence="1">
    <location>
        <begin position="97"/>
        <end position="170"/>
    </location>
</feature>
<sequence length="430" mass="47308">MPGRFGATEPAFYGGTSHSSFEAFETYKRWKGHQRKSGQTIVQAEPTTSASSTSAFVPDVAKVELADTPLKRTRTLARSCTYRFFLDDEQNAEIDRLNGESQNTQNTEPATQPDTSTEAEVASPAVAAPSSISPGGDESQALLTTEGRKTPSSWITCGDVKPPDGEHAYESGLPALQSVLSTPLHLLRPNGSRHCGNLPSKDTQKRRQYPSIVTVTTGRPKSSPHRSRSGVSRASEPNTEKGEWILEESKTQTQLQKAQLRSKSTPSRVYRGLVLEHRRPALQQQNGEGLFRMFEDLCHAGRHTQHQEGITQDTLDHILHKQIAVAQPVTVGARRVPLDPLEEDKMAVAEAFEKLTANLSKTLESEEHTYASTKQRERRLDRAPIMHVPASKAPAVGATAARVSSVRAELLADSHTFQEGFVQRQMSIRT</sequence>
<dbReference type="Proteomes" id="UP001190700">
    <property type="component" value="Unassembled WGS sequence"/>
</dbReference>
<evidence type="ECO:0000313" key="3">
    <source>
        <dbReference type="Proteomes" id="UP001190700"/>
    </source>
</evidence>
<name>A0AAE0G4R1_9CHLO</name>
<protein>
    <submittedName>
        <fullName evidence="2">Uncharacterized protein</fullName>
    </submittedName>
</protein>
<feature type="compositionally biased region" description="Low complexity" evidence="1">
    <location>
        <begin position="118"/>
        <end position="131"/>
    </location>
</feature>
<feature type="compositionally biased region" description="Polar residues" evidence="1">
    <location>
        <begin position="211"/>
        <end position="220"/>
    </location>
</feature>
<proteinExistence type="predicted"/>
<evidence type="ECO:0000313" key="2">
    <source>
        <dbReference type="EMBL" id="KAK3271544.1"/>
    </source>
</evidence>
<gene>
    <name evidence="2" type="ORF">CYMTET_20114</name>
</gene>
<evidence type="ECO:0000256" key="1">
    <source>
        <dbReference type="SAM" id="MobiDB-lite"/>
    </source>
</evidence>